<feature type="compositionally biased region" description="Basic and acidic residues" evidence="2">
    <location>
        <begin position="605"/>
        <end position="632"/>
    </location>
</feature>
<dbReference type="GO" id="GO:0036064">
    <property type="term" value="C:ciliary basal body"/>
    <property type="evidence" value="ECO:0007669"/>
    <property type="project" value="TreeGrafter"/>
</dbReference>
<feature type="coiled-coil region" evidence="1">
    <location>
        <begin position="10"/>
        <end position="65"/>
    </location>
</feature>
<dbReference type="Proteomes" id="UP000828390">
    <property type="component" value="Unassembled WGS sequence"/>
</dbReference>
<dbReference type="EMBL" id="JAIWYP010000004">
    <property type="protein sequence ID" value="KAH3841577.1"/>
    <property type="molecule type" value="Genomic_DNA"/>
</dbReference>
<evidence type="ECO:0000313" key="3">
    <source>
        <dbReference type="EMBL" id="KAH3841577.1"/>
    </source>
</evidence>
<feature type="compositionally biased region" description="Polar residues" evidence="2">
    <location>
        <begin position="351"/>
        <end position="369"/>
    </location>
</feature>
<sequence length="712" mass="81908">MQEKEVYNQRQSILEEIEAVRQREASIKRESEVFSREKKLNSDRLKAQENEIRTREHELSRKEIEFAQRLENEMTKFKVEYQAKFLDRTQNIEIREATLRENEKRIGEDQSKIDSLKEEVRDKSARVNELEAHLQELRHKEINASKHNEFLNAKLRDMCDYATIKEQNITYRNEIENLKTRMAEIMQLNERERIRQEELLRELRRPTSMPEYQERRESGWERESYREQRGHSRRYETVGGSDPLVRQFEAQSLQVKDLNQQLDDLKQTLTYTQKALHNEVYRKPQDGDVSRLVSFNLSHRSGKKSAISDNESDLDLKIGGRRSAHKGRSRSPRVDRDDVYNDVDIDDLSTPKVSTDFTSDAEENSNQSADIVAETKYRLKSLEKEAQNLEKAYVEFHYQLTNPSSVPDPTRPAFRKSLNEKSGSKGHHMPSPPASPIAAARPLSSTPYHQPQTTSAADGDVSTDSLTELKGSSSLPRKKGSGGQEGVPRFSLSDVSDDEVKAKKGGDRVERPRPITVDDLEARPGSPSIMVVQADPSSEEVQVSATGSQPSKPEQPRTVTQPPAKLPPLSLDTAWKKPALDDAWKSEEAERKKSEAADAAWQAEQARKEEERRRREQEAWQREQQELEDLQRKQQAQTKPATPEPEEKSEKTDSIDPVMKQYMERVQQQKAAPAPKQKESEKSISQIDDLSLTDEVKSEMEAEAESDDDFNW</sequence>
<reference evidence="3" key="1">
    <citation type="journal article" date="2019" name="bioRxiv">
        <title>The Genome of the Zebra Mussel, Dreissena polymorpha: A Resource for Invasive Species Research.</title>
        <authorList>
            <person name="McCartney M.A."/>
            <person name="Auch B."/>
            <person name="Kono T."/>
            <person name="Mallez S."/>
            <person name="Zhang Y."/>
            <person name="Obille A."/>
            <person name="Becker A."/>
            <person name="Abrahante J.E."/>
            <person name="Garbe J."/>
            <person name="Badalamenti J.P."/>
            <person name="Herman A."/>
            <person name="Mangelson H."/>
            <person name="Liachko I."/>
            <person name="Sullivan S."/>
            <person name="Sone E.D."/>
            <person name="Koren S."/>
            <person name="Silverstein K.A.T."/>
            <person name="Beckman K.B."/>
            <person name="Gohl D.M."/>
        </authorList>
    </citation>
    <scope>NUCLEOTIDE SEQUENCE</scope>
    <source>
        <strain evidence="3">Duluth1</strain>
        <tissue evidence="3">Whole animal</tissue>
    </source>
</reference>
<evidence type="ECO:0000313" key="4">
    <source>
        <dbReference type="Proteomes" id="UP000828390"/>
    </source>
</evidence>
<feature type="region of interest" description="Disordered" evidence="2">
    <location>
        <begin position="318"/>
        <end position="369"/>
    </location>
</feature>
<evidence type="ECO:0000256" key="1">
    <source>
        <dbReference type="SAM" id="Coils"/>
    </source>
</evidence>
<dbReference type="PANTHER" id="PTHR39063">
    <property type="entry name" value="ORAL-FACIAL-DIGITAL SYNDROME 1 PROTEIN HOMOLOG"/>
    <property type="match status" value="1"/>
</dbReference>
<comment type="caution">
    <text evidence="3">The sequence shown here is derived from an EMBL/GenBank/DDBJ whole genome shotgun (WGS) entry which is preliminary data.</text>
</comment>
<feature type="coiled-coil region" evidence="1">
    <location>
        <begin position="99"/>
        <end position="195"/>
    </location>
</feature>
<feature type="compositionally biased region" description="Polar residues" evidence="2">
    <location>
        <begin position="535"/>
        <end position="561"/>
    </location>
</feature>
<reference evidence="3" key="2">
    <citation type="submission" date="2020-11" db="EMBL/GenBank/DDBJ databases">
        <authorList>
            <person name="McCartney M.A."/>
            <person name="Auch B."/>
            <person name="Kono T."/>
            <person name="Mallez S."/>
            <person name="Becker A."/>
            <person name="Gohl D.M."/>
            <person name="Silverstein K.A.T."/>
            <person name="Koren S."/>
            <person name="Bechman K.B."/>
            <person name="Herman A."/>
            <person name="Abrahante J.E."/>
            <person name="Garbe J."/>
        </authorList>
    </citation>
    <scope>NUCLEOTIDE SEQUENCE</scope>
    <source>
        <strain evidence="3">Duluth1</strain>
        <tissue evidence="3">Whole animal</tissue>
    </source>
</reference>
<feature type="region of interest" description="Disordered" evidence="2">
    <location>
        <begin position="401"/>
        <end position="712"/>
    </location>
</feature>
<organism evidence="3 4">
    <name type="scientific">Dreissena polymorpha</name>
    <name type="common">Zebra mussel</name>
    <name type="synonym">Mytilus polymorpha</name>
    <dbReference type="NCBI Taxonomy" id="45954"/>
    <lineage>
        <taxon>Eukaryota</taxon>
        <taxon>Metazoa</taxon>
        <taxon>Spiralia</taxon>
        <taxon>Lophotrochozoa</taxon>
        <taxon>Mollusca</taxon>
        <taxon>Bivalvia</taxon>
        <taxon>Autobranchia</taxon>
        <taxon>Heteroconchia</taxon>
        <taxon>Euheterodonta</taxon>
        <taxon>Imparidentia</taxon>
        <taxon>Neoheterodontei</taxon>
        <taxon>Myida</taxon>
        <taxon>Dreissenoidea</taxon>
        <taxon>Dreissenidae</taxon>
        <taxon>Dreissena</taxon>
    </lineage>
</organism>
<feature type="coiled-coil region" evidence="1">
    <location>
        <begin position="372"/>
        <end position="399"/>
    </location>
</feature>
<name>A0A9D4QT11_DREPO</name>
<feature type="compositionally biased region" description="Basic and acidic residues" evidence="2">
    <location>
        <begin position="498"/>
        <end position="513"/>
    </location>
</feature>
<keyword evidence="1" id="KW-0175">Coiled coil</keyword>
<feature type="compositionally biased region" description="Acidic residues" evidence="2">
    <location>
        <begin position="701"/>
        <end position="712"/>
    </location>
</feature>
<dbReference type="AlphaFoldDB" id="A0A9D4QT11"/>
<feature type="compositionally biased region" description="Basic residues" evidence="2">
    <location>
        <begin position="319"/>
        <end position="331"/>
    </location>
</feature>
<dbReference type="GO" id="GO:0060287">
    <property type="term" value="P:epithelial cilium movement involved in determination of left/right asymmetry"/>
    <property type="evidence" value="ECO:0007669"/>
    <property type="project" value="TreeGrafter"/>
</dbReference>
<dbReference type="GO" id="GO:0005813">
    <property type="term" value="C:centrosome"/>
    <property type="evidence" value="ECO:0007669"/>
    <property type="project" value="TreeGrafter"/>
</dbReference>
<feature type="coiled-coil region" evidence="1">
    <location>
        <begin position="248"/>
        <end position="275"/>
    </location>
</feature>
<evidence type="ECO:0000256" key="2">
    <source>
        <dbReference type="SAM" id="MobiDB-lite"/>
    </source>
</evidence>
<keyword evidence="4" id="KW-1185">Reference proteome</keyword>
<dbReference type="InterPro" id="IPR055289">
    <property type="entry name" value="OFD1"/>
</dbReference>
<gene>
    <name evidence="3" type="ORF">DPMN_115044</name>
</gene>
<proteinExistence type="predicted"/>
<dbReference type="GO" id="GO:0005576">
    <property type="term" value="C:extracellular region"/>
    <property type="evidence" value="ECO:0007669"/>
    <property type="project" value="GOC"/>
</dbReference>
<feature type="compositionally biased region" description="Basic and acidic residues" evidence="2">
    <location>
        <begin position="574"/>
        <end position="596"/>
    </location>
</feature>
<dbReference type="PANTHER" id="PTHR39063:SF1">
    <property type="entry name" value="OFD1 CENTRIOLE AND CENTRIOLAR SATELLITE PROTEIN"/>
    <property type="match status" value="1"/>
</dbReference>
<protein>
    <submittedName>
        <fullName evidence="3">Uncharacterized protein</fullName>
    </submittedName>
</protein>
<accession>A0A9D4QT11</accession>
<feature type="compositionally biased region" description="Polar residues" evidence="2">
    <location>
        <begin position="446"/>
        <end position="475"/>
    </location>
</feature>
<feature type="compositionally biased region" description="Basic and acidic residues" evidence="2">
    <location>
        <begin position="645"/>
        <end position="654"/>
    </location>
</feature>
<feature type="compositionally biased region" description="Low complexity" evidence="2">
    <location>
        <begin position="436"/>
        <end position="445"/>
    </location>
</feature>